<dbReference type="OrthoDB" id="5148600at2"/>
<gene>
    <name evidence="10" type="primary">fluC</name>
    <name evidence="10" type="synonym">crcB</name>
    <name evidence="11" type="ORF">D1781_15155</name>
</gene>
<dbReference type="GO" id="GO:0046872">
    <property type="term" value="F:metal ion binding"/>
    <property type="evidence" value="ECO:0007669"/>
    <property type="project" value="UniProtKB-KW"/>
</dbReference>
<comment type="activity regulation">
    <text evidence="10">Na(+) is not transported, but it plays an essential structural role and its presence is essential for fluoride channel function.</text>
</comment>
<dbReference type="PANTHER" id="PTHR28259">
    <property type="entry name" value="FLUORIDE EXPORT PROTEIN 1-RELATED"/>
    <property type="match status" value="1"/>
</dbReference>
<keyword evidence="10" id="KW-0479">Metal-binding</keyword>
<dbReference type="PANTHER" id="PTHR28259:SF1">
    <property type="entry name" value="FLUORIDE EXPORT PROTEIN 1-RELATED"/>
    <property type="match status" value="1"/>
</dbReference>
<sequence length="125" mass="12326">MTPGLFVLLSVAGGAGAALRFVVDGVARGLLGARLPWGTAAINVSGSFLLGVLTGLATRGMPEAVLGVLGTGLLGGYTTFSTASVETVRLLQQRRVGASLGYGVGVLVLAVAAALLGLAVSSSTR</sequence>
<comment type="catalytic activity">
    <reaction evidence="8">
        <text>fluoride(in) = fluoride(out)</text>
        <dbReference type="Rhea" id="RHEA:76159"/>
        <dbReference type="ChEBI" id="CHEBI:17051"/>
    </reaction>
    <physiologicalReaction direction="left-to-right" evidence="8">
        <dbReference type="Rhea" id="RHEA:76160"/>
    </physiologicalReaction>
</comment>
<dbReference type="InterPro" id="IPR003691">
    <property type="entry name" value="FluC"/>
</dbReference>
<feature type="transmembrane region" description="Helical" evidence="10">
    <location>
        <begin position="100"/>
        <end position="120"/>
    </location>
</feature>
<keyword evidence="2 10" id="KW-1003">Cell membrane</keyword>
<dbReference type="Pfam" id="PF02537">
    <property type="entry name" value="CRCB"/>
    <property type="match status" value="1"/>
</dbReference>
<evidence type="ECO:0000256" key="6">
    <source>
        <dbReference type="ARBA" id="ARBA00023303"/>
    </source>
</evidence>
<keyword evidence="4 10" id="KW-1133">Transmembrane helix</keyword>
<feature type="transmembrane region" description="Helical" evidence="10">
    <location>
        <begin position="64"/>
        <end position="80"/>
    </location>
</feature>
<keyword evidence="12" id="KW-1185">Reference proteome</keyword>
<evidence type="ECO:0000256" key="5">
    <source>
        <dbReference type="ARBA" id="ARBA00023136"/>
    </source>
</evidence>
<evidence type="ECO:0000256" key="2">
    <source>
        <dbReference type="ARBA" id="ARBA00022475"/>
    </source>
</evidence>
<feature type="binding site" evidence="10">
    <location>
        <position position="78"/>
    </location>
    <ligand>
        <name>Na(+)</name>
        <dbReference type="ChEBI" id="CHEBI:29101"/>
        <note>structural</note>
    </ligand>
</feature>
<dbReference type="AlphaFoldDB" id="A0A3A1U2M4"/>
<evidence type="ECO:0000313" key="11">
    <source>
        <dbReference type="EMBL" id="RIX28726.1"/>
    </source>
</evidence>
<evidence type="ECO:0000256" key="7">
    <source>
        <dbReference type="ARBA" id="ARBA00035120"/>
    </source>
</evidence>
<evidence type="ECO:0000313" key="12">
    <source>
        <dbReference type="Proteomes" id="UP000265742"/>
    </source>
</evidence>
<evidence type="ECO:0000256" key="1">
    <source>
        <dbReference type="ARBA" id="ARBA00004651"/>
    </source>
</evidence>
<organism evidence="11 12">
    <name type="scientific">Amnibacterium setariae</name>
    <dbReference type="NCBI Taxonomy" id="2306585"/>
    <lineage>
        <taxon>Bacteria</taxon>
        <taxon>Bacillati</taxon>
        <taxon>Actinomycetota</taxon>
        <taxon>Actinomycetes</taxon>
        <taxon>Micrococcales</taxon>
        <taxon>Microbacteriaceae</taxon>
        <taxon>Amnibacterium</taxon>
    </lineage>
</organism>
<proteinExistence type="inferred from homology"/>
<keyword evidence="10" id="KW-0915">Sodium</keyword>
<comment type="subcellular location">
    <subcellularLocation>
        <location evidence="1 10">Cell membrane</location>
        <topology evidence="1 10">Multi-pass membrane protein</topology>
    </subcellularLocation>
</comment>
<keyword evidence="5 10" id="KW-0472">Membrane</keyword>
<dbReference type="GO" id="GO:0140114">
    <property type="term" value="P:cellular detoxification of fluoride"/>
    <property type="evidence" value="ECO:0007669"/>
    <property type="project" value="UniProtKB-UniRule"/>
</dbReference>
<keyword evidence="3 10" id="KW-0812">Transmembrane</keyword>
<evidence type="ECO:0000256" key="9">
    <source>
        <dbReference type="ARBA" id="ARBA00049940"/>
    </source>
</evidence>
<evidence type="ECO:0000256" key="8">
    <source>
        <dbReference type="ARBA" id="ARBA00035585"/>
    </source>
</evidence>
<comment type="similarity">
    <text evidence="7 10">Belongs to the fluoride channel Fluc/FEX (TC 1.A.43) family.</text>
</comment>
<dbReference type="RefSeq" id="WP_119483035.1">
    <property type="nucleotide sequence ID" value="NZ_QXTG01000002.1"/>
</dbReference>
<dbReference type="Proteomes" id="UP000265742">
    <property type="component" value="Unassembled WGS sequence"/>
</dbReference>
<comment type="function">
    <text evidence="9 10">Fluoride-specific ion channel. Important for reducing fluoride concentration in the cell, thus reducing its toxicity.</text>
</comment>
<keyword evidence="10" id="KW-0406">Ion transport</keyword>
<accession>A0A3A1U2M4</accession>
<feature type="transmembrane region" description="Helical" evidence="10">
    <location>
        <begin position="36"/>
        <end position="57"/>
    </location>
</feature>
<dbReference type="GO" id="GO:0062054">
    <property type="term" value="F:fluoride channel activity"/>
    <property type="evidence" value="ECO:0007669"/>
    <property type="project" value="UniProtKB-UniRule"/>
</dbReference>
<feature type="binding site" evidence="10">
    <location>
        <position position="75"/>
    </location>
    <ligand>
        <name>Na(+)</name>
        <dbReference type="ChEBI" id="CHEBI:29101"/>
        <note>structural</note>
    </ligand>
</feature>
<dbReference type="EMBL" id="QXTG01000002">
    <property type="protein sequence ID" value="RIX28726.1"/>
    <property type="molecule type" value="Genomic_DNA"/>
</dbReference>
<comment type="caution">
    <text evidence="11">The sequence shown here is derived from an EMBL/GenBank/DDBJ whole genome shotgun (WGS) entry which is preliminary data.</text>
</comment>
<keyword evidence="6 10" id="KW-0407">Ion channel</keyword>
<protein>
    <recommendedName>
        <fullName evidence="10">Fluoride-specific ion channel FluC</fullName>
    </recommendedName>
</protein>
<dbReference type="GO" id="GO:0005886">
    <property type="term" value="C:plasma membrane"/>
    <property type="evidence" value="ECO:0007669"/>
    <property type="project" value="UniProtKB-SubCell"/>
</dbReference>
<evidence type="ECO:0000256" key="4">
    <source>
        <dbReference type="ARBA" id="ARBA00022989"/>
    </source>
</evidence>
<reference evidence="12" key="1">
    <citation type="submission" date="2018-09" db="EMBL/GenBank/DDBJ databases">
        <authorList>
            <person name="Kim I."/>
        </authorList>
    </citation>
    <scope>NUCLEOTIDE SEQUENCE [LARGE SCALE GENOMIC DNA]</scope>
    <source>
        <strain evidence="12">DD4a</strain>
    </source>
</reference>
<evidence type="ECO:0000256" key="10">
    <source>
        <dbReference type="HAMAP-Rule" id="MF_00454"/>
    </source>
</evidence>
<keyword evidence="10" id="KW-0813">Transport</keyword>
<evidence type="ECO:0000256" key="3">
    <source>
        <dbReference type="ARBA" id="ARBA00022692"/>
    </source>
</evidence>
<name>A0A3A1U2M4_9MICO</name>
<dbReference type="HAMAP" id="MF_00454">
    <property type="entry name" value="FluC"/>
    <property type="match status" value="1"/>
</dbReference>